<name>A0A239IQ27_9FIRM</name>
<organism evidence="2 3">
    <name type="scientific">Anaerovirgula multivorans</name>
    <dbReference type="NCBI Taxonomy" id="312168"/>
    <lineage>
        <taxon>Bacteria</taxon>
        <taxon>Bacillati</taxon>
        <taxon>Bacillota</taxon>
        <taxon>Clostridia</taxon>
        <taxon>Peptostreptococcales</taxon>
        <taxon>Natronincolaceae</taxon>
        <taxon>Anaerovirgula</taxon>
    </lineage>
</organism>
<dbReference type="OrthoDB" id="9795813at2"/>
<accession>A0A239IQ27</accession>
<evidence type="ECO:0000313" key="3">
    <source>
        <dbReference type="Proteomes" id="UP000198304"/>
    </source>
</evidence>
<evidence type="ECO:0000313" key="2">
    <source>
        <dbReference type="EMBL" id="SNS95492.1"/>
    </source>
</evidence>
<dbReference type="GO" id="GO:0015234">
    <property type="term" value="F:thiamine transmembrane transporter activity"/>
    <property type="evidence" value="ECO:0007669"/>
    <property type="project" value="InterPro"/>
</dbReference>
<dbReference type="GO" id="GO:0005886">
    <property type="term" value="C:plasma membrane"/>
    <property type="evidence" value="ECO:0007669"/>
    <property type="project" value="InterPro"/>
</dbReference>
<keyword evidence="1" id="KW-1133">Transmembrane helix</keyword>
<keyword evidence="3" id="KW-1185">Reference proteome</keyword>
<protein>
    <submittedName>
        <fullName evidence="2">Energy-coupled thiamine transporter ThiT</fullName>
    </submittedName>
</protein>
<dbReference type="EMBL" id="FZOJ01000029">
    <property type="protein sequence ID" value="SNS95492.1"/>
    <property type="molecule type" value="Genomic_DNA"/>
</dbReference>
<reference evidence="2 3" key="1">
    <citation type="submission" date="2017-06" db="EMBL/GenBank/DDBJ databases">
        <authorList>
            <person name="Kim H.J."/>
            <person name="Triplett B.A."/>
        </authorList>
    </citation>
    <scope>NUCLEOTIDE SEQUENCE [LARGE SCALE GENOMIC DNA]</scope>
    <source>
        <strain evidence="2 3">SCA</strain>
    </source>
</reference>
<proteinExistence type="predicted"/>
<feature type="transmembrane region" description="Helical" evidence="1">
    <location>
        <begin position="55"/>
        <end position="79"/>
    </location>
</feature>
<dbReference type="Proteomes" id="UP000198304">
    <property type="component" value="Unassembled WGS sequence"/>
</dbReference>
<feature type="transmembrane region" description="Helical" evidence="1">
    <location>
        <begin position="85"/>
        <end position="110"/>
    </location>
</feature>
<gene>
    <name evidence="2" type="ORF">SAMN05446037_102938</name>
</gene>
<dbReference type="InterPro" id="IPR012651">
    <property type="entry name" value="Thia_Transptr_ThiT"/>
</dbReference>
<keyword evidence="1" id="KW-0812">Transmembrane</keyword>
<sequence>MFGPLPGIIAGFAFGMLRLMQDPYIIHWAQFLLDYPLAYGALGLAGFYRKNLSIACILAGFGRFLMSFLSGVLFFGIYAPEGMNVWLYSLIVNGIGIGGNTLICIVITFLPQIQSAIRQIQKTVPIDR</sequence>
<dbReference type="RefSeq" id="WP_089284690.1">
    <property type="nucleotide sequence ID" value="NZ_FZOJ01000029.1"/>
</dbReference>
<keyword evidence="1" id="KW-0472">Membrane</keyword>
<evidence type="ECO:0000256" key="1">
    <source>
        <dbReference type="SAM" id="Phobius"/>
    </source>
</evidence>
<dbReference type="Gene3D" id="1.10.1760.20">
    <property type="match status" value="1"/>
</dbReference>
<dbReference type="Pfam" id="PF09515">
    <property type="entry name" value="Thia_YuaJ"/>
    <property type="match status" value="1"/>
</dbReference>
<dbReference type="AlphaFoldDB" id="A0A239IQ27"/>
<feature type="transmembrane region" description="Helical" evidence="1">
    <location>
        <begin position="25"/>
        <end position="48"/>
    </location>
</feature>